<feature type="transmembrane region" description="Helical" evidence="7">
    <location>
        <begin position="394"/>
        <end position="416"/>
    </location>
</feature>
<dbReference type="PANTHER" id="PTHR43045">
    <property type="entry name" value="SHIKIMATE TRANSPORTER"/>
    <property type="match status" value="1"/>
</dbReference>
<sequence length="462" mass="48635">MTRTTFPDTVVLQETRMTAGPTSAASAVAAHAPGQHARKAAMASFAGSTLEYYDFFIYGSASALIFNKIFFPGIDPLLGQFLSMATLGIGYVVRPLAAGFIGHFGDRIGRKQMLVFTLVSMGLATFLIGCLPPTAAIGAAAPILLVLLRVVQGISAAGESVGAVTLSLEHAPSGRRAFFASWVNTGAAAGIMLASLAFLLVSLMPQADLVAWGWRLPFLASIGVAVAGFVIRRRLPEAELFEEARGAEKSHELPLKVVLRDYWPTVIKVVIFGVWAVVSTIVSAFSLSYATNNHLVSSSIMLAATIVTAALALVAQPLFGILADRIGRKPVFITGNVICAASIFAYFWSISQGSVPLVFATQIVVMVVGYGMVNPLGPAIVAEMFPTRIRYSGAAVSSQLGLIVTGFAPTIAAAVVRPGPDGWVPVAVFTAICCGISALVTLVWVRETYRVDTHELGARTGG</sequence>
<evidence type="ECO:0000259" key="8">
    <source>
        <dbReference type="PROSITE" id="PS50850"/>
    </source>
</evidence>
<dbReference type="CDD" id="cd17369">
    <property type="entry name" value="MFS_ShiA_like"/>
    <property type="match status" value="1"/>
</dbReference>
<reference evidence="9" key="1">
    <citation type="submission" date="2024-07" db="EMBL/GenBank/DDBJ databases">
        <authorList>
            <person name="fu j."/>
        </authorList>
    </citation>
    <scope>NUCLEOTIDE SEQUENCE</scope>
    <source>
        <strain evidence="9">P10A9</strain>
    </source>
</reference>
<evidence type="ECO:0000256" key="5">
    <source>
        <dbReference type="ARBA" id="ARBA00022989"/>
    </source>
</evidence>
<evidence type="ECO:0000256" key="4">
    <source>
        <dbReference type="ARBA" id="ARBA00022692"/>
    </source>
</evidence>
<keyword evidence="4 7" id="KW-0812">Transmembrane</keyword>
<feature type="transmembrane region" description="Helical" evidence="7">
    <location>
        <begin position="77"/>
        <end position="101"/>
    </location>
</feature>
<proteinExistence type="predicted"/>
<feature type="transmembrane region" description="Helical" evidence="7">
    <location>
        <begin position="178"/>
        <end position="200"/>
    </location>
</feature>
<dbReference type="PANTHER" id="PTHR43045:SF1">
    <property type="entry name" value="SHIKIMATE TRANSPORTER"/>
    <property type="match status" value="1"/>
</dbReference>
<dbReference type="Pfam" id="PF00083">
    <property type="entry name" value="Sugar_tr"/>
    <property type="match status" value="1"/>
</dbReference>
<keyword evidence="3" id="KW-1003">Cell membrane</keyword>
<evidence type="ECO:0000256" key="6">
    <source>
        <dbReference type="ARBA" id="ARBA00023136"/>
    </source>
</evidence>
<evidence type="ECO:0000256" key="1">
    <source>
        <dbReference type="ARBA" id="ARBA00004651"/>
    </source>
</evidence>
<feature type="transmembrane region" description="Helical" evidence="7">
    <location>
        <begin position="295"/>
        <end position="319"/>
    </location>
</feature>
<dbReference type="InterPro" id="IPR036259">
    <property type="entry name" value="MFS_trans_sf"/>
</dbReference>
<accession>A0AB39L4C2</accession>
<dbReference type="GO" id="GO:0022857">
    <property type="term" value="F:transmembrane transporter activity"/>
    <property type="evidence" value="ECO:0007669"/>
    <property type="project" value="InterPro"/>
</dbReference>
<evidence type="ECO:0000256" key="3">
    <source>
        <dbReference type="ARBA" id="ARBA00022475"/>
    </source>
</evidence>
<feature type="transmembrane region" description="Helical" evidence="7">
    <location>
        <begin position="269"/>
        <end position="289"/>
    </location>
</feature>
<comment type="subcellular location">
    <subcellularLocation>
        <location evidence="1">Cell membrane</location>
        <topology evidence="1">Multi-pass membrane protein</topology>
    </subcellularLocation>
</comment>
<feature type="domain" description="Major facilitator superfamily (MFS) profile" evidence="8">
    <location>
        <begin position="40"/>
        <end position="449"/>
    </location>
</feature>
<feature type="transmembrane region" description="Helical" evidence="7">
    <location>
        <begin position="52"/>
        <end position="71"/>
    </location>
</feature>
<feature type="transmembrane region" description="Helical" evidence="7">
    <location>
        <begin position="355"/>
        <end position="373"/>
    </location>
</feature>
<feature type="transmembrane region" description="Helical" evidence="7">
    <location>
        <begin position="212"/>
        <end position="231"/>
    </location>
</feature>
<dbReference type="EMBL" id="CP163302">
    <property type="protein sequence ID" value="XDP45039.1"/>
    <property type="molecule type" value="Genomic_DNA"/>
</dbReference>
<dbReference type="GO" id="GO:0005886">
    <property type="term" value="C:plasma membrane"/>
    <property type="evidence" value="ECO:0007669"/>
    <property type="project" value="UniProtKB-SubCell"/>
</dbReference>
<keyword evidence="6 7" id="KW-0472">Membrane</keyword>
<gene>
    <name evidence="9" type="ORF">AB5L97_17520</name>
</gene>
<evidence type="ECO:0000313" key="9">
    <source>
        <dbReference type="EMBL" id="XDP45039.1"/>
    </source>
</evidence>
<organism evidence="9">
    <name type="scientific">Sinomonas puerhi</name>
    <dbReference type="NCBI Taxonomy" id="3238584"/>
    <lineage>
        <taxon>Bacteria</taxon>
        <taxon>Bacillati</taxon>
        <taxon>Actinomycetota</taxon>
        <taxon>Actinomycetes</taxon>
        <taxon>Micrococcales</taxon>
        <taxon>Micrococcaceae</taxon>
        <taxon>Sinomonas</taxon>
    </lineage>
</organism>
<evidence type="ECO:0000256" key="7">
    <source>
        <dbReference type="SAM" id="Phobius"/>
    </source>
</evidence>
<dbReference type="RefSeq" id="WP_369045627.1">
    <property type="nucleotide sequence ID" value="NZ_CP163302.1"/>
</dbReference>
<dbReference type="SUPFAM" id="SSF103473">
    <property type="entry name" value="MFS general substrate transporter"/>
    <property type="match status" value="1"/>
</dbReference>
<dbReference type="KEGG" id="spue:AB5L97_17520"/>
<dbReference type="InterPro" id="IPR011701">
    <property type="entry name" value="MFS"/>
</dbReference>
<dbReference type="Pfam" id="PF07690">
    <property type="entry name" value="MFS_1"/>
    <property type="match status" value="1"/>
</dbReference>
<protein>
    <submittedName>
        <fullName evidence="9">MFS transporter</fullName>
    </submittedName>
</protein>
<dbReference type="PROSITE" id="PS50850">
    <property type="entry name" value="MFS"/>
    <property type="match status" value="1"/>
</dbReference>
<dbReference type="InterPro" id="IPR005828">
    <property type="entry name" value="MFS_sugar_transport-like"/>
</dbReference>
<name>A0AB39L4C2_9MICC</name>
<feature type="transmembrane region" description="Helical" evidence="7">
    <location>
        <begin position="113"/>
        <end position="137"/>
    </location>
</feature>
<feature type="transmembrane region" description="Helical" evidence="7">
    <location>
        <begin position="143"/>
        <end position="166"/>
    </location>
</feature>
<keyword evidence="5 7" id="KW-1133">Transmembrane helix</keyword>
<dbReference type="InterPro" id="IPR020846">
    <property type="entry name" value="MFS_dom"/>
</dbReference>
<dbReference type="Gene3D" id="1.20.1250.20">
    <property type="entry name" value="MFS general substrate transporter like domains"/>
    <property type="match status" value="2"/>
</dbReference>
<evidence type="ECO:0000256" key="2">
    <source>
        <dbReference type="ARBA" id="ARBA00022448"/>
    </source>
</evidence>
<feature type="transmembrane region" description="Helical" evidence="7">
    <location>
        <begin position="422"/>
        <end position="445"/>
    </location>
</feature>
<keyword evidence="2" id="KW-0813">Transport</keyword>
<dbReference type="AlphaFoldDB" id="A0AB39L4C2"/>
<feature type="transmembrane region" description="Helical" evidence="7">
    <location>
        <begin position="331"/>
        <end position="349"/>
    </location>
</feature>